<evidence type="ECO:0000313" key="1">
    <source>
        <dbReference type="EMBL" id="KAK7957091.1"/>
    </source>
</evidence>
<organism evidence="1 2">
    <name type="scientific">Apiospora aurea</name>
    <dbReference type="NCBI Taxonomy" id="335848"/>
    <lineage>
        <taxon>Eukaryota</taxon>
        <taxon>Fungi</taxon>
        <taxon>Dikarya</taxon>
        <taxon>Ascomycota</taxon>
        <taxon>Pezizomycotina</taxon>
        <taxon>Sordariomycetes</taxon>
        <taxon>Xylariomycetidae</taxon>
        <taxon>Amphisphaeriales</taxon>
        <taxon>Apiosporaceae</taxon>
        <taxon>Apiospora</taxon>
    </lineage>
</organism>
<keyword evidence="2" id="KW-1185">Reference proteome</keyword>
<reference evidence="1 2" key="1">
    <citation type="submission" date="2023-01" db="EMBL/GenBank/DDBJ databases">
        <title>Analysis of 21 Apiospora genomes using comparative genomics revels a genus with tremendous synthesis potential of carbohydrate active enzymes and secondary metabolites.</title>
        <authorList>
            <person name="Sorensen T."/>
        </authorList>
    </citation>
    <scope>NUCLEOTIDE SEQUENCE [LARGE SCALE GENOMIC DNA]</scope>
    <source>
        <strain evidence="1 2">CBS 24483</strain>
    </source>
</reference>
<dbReference type="EMBL" id="JAQQWE010000004">
    <property type="protein sequence ID" value="KAK7957091.1"/>
    <property type="molecule type" value="Genomic_DNA"/>
</dbReference>
<name>A0ABR1QK33_9PEZI</name>
<comment type="caution">
    <text evidence="1">The sequence shown here is derived from an EMBL/GenBank/DDBJ whole genome shotgun (WGS) entry which is preliminary data.</text>
</comment>
<accession>A0ABR1QK33</accession>
<dbReference type="RefSeq" id="XP_066702397.1">
    <property type="nucleotide sequence ID" value="XM_066842535.1"/>
</dbReference>
<gene>
    <name evidence="1" type="ORF">PG986_006313</name>
</gene>
<sequence length="72" mass="7930">MNTARPTHGRCSIPIPPDLQMSYQTVDSGSNPHSKLPGAVESSFDKTQHFGSYWGISAKHWQNGQVGSWSRS</sequence>
<dbReference type="GeneID" id="92075597"/>
<proteinExistence type="predicted"/>
<evidence type="ECO:0000313" key="2">
    <source>
        <dbReference type="Proteomes" id="UP001391051"/>
    </source>
</evidence>
<protein>
    <submittedName>
        <fullName evidence="1">Uncharacterized protein</fullName>
    </submittedName>
</protein>
<dbReference type="Proteomes" id="UP001391051">
    <property type="component" value="Unassembled WGS sequence"/>
</dbReference>